<dbReference type="Proteomes" id="UP000270673">
    <property type="component" value="Chromosome"/>
</dbReference>
<protein>
    <submittedName>
        <fullName evidence="2">ATP-binding protein</fullName>
    </submittedName>
</protein>
<dbReference type="InterPro" id="IPR007421">
    <property type="entry name" value="Schlafen_AlbA_2_dom"/>
</dbReference>
<dbReference type="EMBL" id="CP032819">
    <property type="protein sequence ID" value="AZS31619.1"/>
    <property type="molecule type" value="Genomic_DNA"/>
</dbReference>
<dbReference type="PANTHER" id="PTHR30595">
    <property type="entry name" value="GLPR-RELATED TRANSCRIPTIONAL REPRESSOR"/>
    <property type="match status" value="1"/>
</dbReference>
<reference evidence="2 3" key="1">
    <citation type="submission" date="2018-10" db="EMBL/GenBank/DDBJ databases">
        <title>Butyricimonas faecalis sp. nov., isolated from human faeces and emended description of the genus Butyricimonas.</title>
        <authorList>
            <person name="Le Roy T."/>
            <person name="Van der Smissen P."/>
            <person name="Paquot A."/>
            <person name="Delzenne N."/>
            <person name="Muccioli G."/>
            <person name="Collet J.-F."/>
            <person name="Cani P.D."/>
        </authorList>
    </citation>
    <scope>NUCLEOTIDE SEQUENCE [LARGE SCALE GENOMIC DNA]</scope>
    <source>
        <strain evidence="2 3">H184</strain>
    </source>
</reference>
<name>A0A3S9VYK7_9BACT</name>
<dbReference type="AlphaFoldDB" id="A0A3S9VYK7"/>
<keyword evidence="2" id="KW-0067">ATP-binding</keyword>
<dbReference type="GO" id="GO:0005524">
    <property type="term" value="F:ATP binding"/>
    <property type="evidence" value="ECO:0007669"/>
    <property type="project" value="UniProtKB-KW"/>
</dbReference>
<keyword evidence="2" id="KW-0547">Nucleotide-binding</keyword>
<evidence type="ECO:0000313" key="3">
    <source>
        <dbReference type="Proteomes" id="UP000270673"/>
    </source>
</evidence>
<evidence type="ECO:0000313" key="2">
    <source>
        <dbReference type="EMBL" id="AZS31619.1"/>
    </source>
</evidence>
<accession>A0A3S9VYK7</accession>
<dbReference type="PANTHER" id="PTHR30595:SF6">
    <property type="entry name" value="SCHLAFEN ALBA-2 DOMAIN-CONTAINING PROTEIN"/>
    <property type="match status" value="1"/>
</dbReference>
<dbReference type="Pfam" id="PF04326">
    <property type="entry name" value="SLFN_AlbA_2"/>
    <property type="match status" value="1"/>
</dbReference>
<dbReference type="RefSeq" id="WP_106624050.1">
    <property type="nucleotide sequence ID" value="NZ_CP032819.1"/>
</dbReference>
<proteinExistence type="predicted"/>
<gene>
    <name evidence="2" type="ORF">D8S85_20070</name>
</gene>
<evidence type="ECO:0000259" key="1">
    <source>
        <dbReference type="Pfam" id="PF04326"/>
    </source>
</evidence>
<organism evidence="2 3">
    <name type="scientific">Butyricimonas faecalis</name>
    <dbReference type="NCBI Taxonomy" id="2093856"/>
    <lineage>
        <taxon>Bacteria</taxon>
        <taxon>Pseudomonadati</taxon>
        <taxon>Bacteroidota</taxon>
        <taxon>Bacteroidia</taxon>
        <taxon>Bacteroidales</taxon>
        <taxon>Odoribacteraceae</taxon>
        <taxon>Butyricimonas</taxon>
    </lineage>
</organism>
<dbReference type="KEGG" id="buy:D8S85_20070"/>
<feature type="domain" description="Schlafen AlbA-2" evidence="1">
    <location>
        <begin position="17"/>
        <end position="128"/>
    </location>
</feature>
<sequence length="216" mass="24889">MIQSKTDYIHDRIAEGEHQQQDFKFEISDARKIAKSLSAFSNTDGGRLLVGVKDNGKIAGVHSEEEVYMIEAAAKLYCKPSIDCEMHVHIVEGRTVLEVIVPPGEQKPYYAKDHDNHWWAYIRILDENILATPVHIKVWQQAGTPKGAFVHYTEAEQVLLDYLSSHDSITLNQYCRLAKIPRPKAENTLAKFIRFELIEPYFDGQRFLFRQNERSL</sequence>
<dbReference type="Gene3D" id="3.30.950.30">
    <property type="entry name" value="Schlafen, AAA domain"/>
    <property type="match status" value="1"/>
</dbReference>
<keyword evidence="3" id="KW-1185">Reference proteome</keyword>
<dbReference type="InterPro" id="IPR038461">
    <property type="entry name" value="Schlafen_AlbA_2_dom_sf"/>
</dbReference>
<dbReference type="OrthoDB" id="9810282at2"/>